<dbReference type="Gene3D" id="3.40.570.10">
    <property type="entry name" value="Extracellular Endonuclease, subunit A"/>
    <property type="match status" value="1"/>
</dbReference>
<dbReference type="GO" id="GO:0005743">
    <property type="term" value="C:mitochondrial inner membrane"/>
    <property type="evidence" value="ECO:0007669"/>
    <property type="project" value="TreeGrafter"/>
</dbReference>
<keyword evidence="2" id="KW-0540">Nuclease</keyword>
<dbReference type="OrthoDB" id="8194122at2759"/>
<comment type="similarity">
    <text evidence="1">Belongs to the DNA/RNA non-specific endonuclease family.</text>
</comment>
<dbReference type="OMA" id="INAAPEW"/>
<dbReference type="EMBL" id="JRES01001254">
    <property type="protein sequence ID" value="KNC24208.1"/>
    <property type="molecule type" value="Genomic_DNA"/>
</dbReference>
<name>A0A0L0BW11_LUCCU</name>
<keyword evidence="5" id="KW-0479">Metal-binding</keyword>
<dbReference type="InterPro" id="IPR001604">
    <property type="entry name" value="Endo_G_ENPP1-like_dom"/>
</dbReference>
<dbReference type="GO" id="GO:0006309">
    <property type="term" value="P:apoptotic DNA fragmentation"/>
    <property type="evidence" value="ECO:0007669"/>
    <property type="project" value="TreeGrafter"/>
</dbReference>
<dbReference type="InterPro" id="IPR044929">
    <property type="entry name" value="DNA/RNA_non-sp_Endonuclease_sf"/>
</dbReference>
<dbReference type="SMART" id="SM00477">
    <property type="entry name" value="NUC"/>
    <property type="match status" value="1"/>
</dbReference>
<feature type="domain" description="ENPP1-3/EXOG-like endonuclease/phosphodiesterase" evidence="7">
    <location>
        <begin position="148"/>
        <end position="369"/>
    </location>
</feature>
<dbReference type="GO" id="GO:0000014">
    <property type="term" value="F:single-stranded DNA endodeoxyribonuclease activity"/>
    <property type="evidence" value="ECO:0007669"/>
    <property type="project" value="TreeGrafter"/>
</dbReference>
<evidence type="ECO:0000256" key="4">
    <source>
        <dbReference type="PIRSR" id="PIRSR640255-1"/>
    </source>
</evidence>
<evidence type="ECO:0000259" key="8">
    <source>
        <dbReference type="SMART" id="SM00892"/>
    </source>
</evidence>
<evidence type="ECO:0000256" key="2">
    <source>
        <dbReference type="ARBA" id="ARBA00022722"/>
    </source>
</evidence>
<dbReference type="PANTHER" id="PTHR13966:SF17">
    <property type="entry name" value="ENDONUCLEASE-RELATED"/>
    <property type="match status" value="1"/>
</dbReference>
<evidence type="ECO:0008006" key="11">
    <source>
        <dbReference type="Google" id="ProtNLM"/>
    </source>
</evidence>
<dbReference type="PANTHER" id="PTHR13966">
    <property type="entry name" value="ENDONUCLEASE RELATED"/>
    <property type="match status" value="1"/>
</dbReference>
<feature type="chain" id="PRO_5005535201" description="DNA/RNA non-specific endonuclease domain-containing protein" evidence="6">
    <location>
        <begin position="19"/>
        <end position="400"/>
    </location>
</feature>
<evidence type="ECO:0000313" key="9">
    <source>
        <dbReference type="EMBL" id="KNC24208.1"/>
    </source>
</evidence>
<feature type="signal peptide" evidence="6">
    <location>
        <begin position="1"/>
        <end position="18"/>
    </location>
</feature>
<dbReference type="InterPro" id="IPR044925">
    <property type="entry name" value="His-Me_finger_sf"/>
</dbReference>
<evidence type="ECO:0000256" key="6">
    <source>
        <dbReference type="SAM" id="SignalP"/>
    </source>
</evidence>
<feature type="active site" description="Proton acceptor" evidence="4">
    <location>
        <position position="229"/>
    </location>
</feature>
<evidence type="ECO:0000313" key="10">
    <source>
        <dbReference type="Proteomes" id="UP000037069"/>
    </source>
</evidence>
<dbReference type="SUPFAM" id="SSF54060">
    <property type="entry name" value="His-Me finger endonucleases"/>
    <property type="match status" value="1"/>
</dbReference>
<feature type="binding site" evidence="5">
    <location>
        <position position="259"/>
    </location>
    <ligand>
        <name>Mg(2+)</name>
        <dbReference type="ChEBI" id="CHEBI:18420"/>
        <note>catalytic</note>
    </ligand>
</feature>
<gene>
    <name evidence="9" type="ORF">FF38_02191</name>
</gene>
<comment type="caution">
    <text evidence="9">The sequence shown here is derived from an EMBL/GenBank/DDBJ whole genome shotgun (WGS) entry which is preliminary data.</text>
</comment>
<dbReference type="SMART" id="SM00892">
    <property type="entry name" value="Endonuclease_NS"/>
    <property type="match status" value="1"/>
</dbReference>
<protein>
    <recommendedName>
        <fullName evidence="11">DNA/RNA non-specific endonuclease domain-containing protein</fullName>
    </recommendedName>
</protein>
<dbReference type="InterPro" id="IPR040255">
    <property type="entry name" value="Non-specific_endonuclease"/>
</dbReference>
<keyword evidence="3" id="KW-0255">Endonuclease</keyword>
<dbReference type="STRING" id="7375.A0A0L0BW11"/>
<keyword evidence="10" id="KW-1185">Reference proteome</keyword>
<evidence type="ECO:0000256" key="1">
    <source>
        <dbReference type="ARBA" id="ARBA00010052"/>
    </source>
</evidence>
<dbReference type="InterPro" id="IPR020821">
    <property type="entry name" value="ENPP1-3/EXOG-like_nuc-like"/>
</dbReference>
<dbReference type="Proteomes" id="UP000037069">
    <property type="component" value="Unassembled WGS sequence"/>
</dbReference>
<keyword evidence="3" id="KW-0378">Hydrolase</keyword>
<dbReference type="AlphaFoldDB" id="A0A0L0BW11"/>
<dbReference type="GO" id="GO:0046872">
    <property type="term" value="F:metal ion binding"/>
    <property type="evidence" value="ECO:0007669"/>
    <property type="project" value="UniProtKB-KW"/>
</dbReference>
<dbReference type="Pfam" id="PF01223">
    <property type="entry name" value="Endonuclease_NS"/>
    <property type="match status" value="1"/>
</dbReference>
<dbReference type="GO" id="GO:0004521">
    <property type="term" value="F:RNA endonuclease activity"/>
    <property type="evidence" value="ECO:0007669"/>
    <property type="project" value="TreeGrafter"/>
</dbReference>
<evidence type="ECO:0000256" key="5">
    <source>
        <dbReference type="PIRSR" id="PIRSR640255-2"/>
    </source>
</evidence>
<proteinExistence type="inferred from homology"/>
<dbReference type="GO" id="GO:0005634">
    <property type="term" value="C:nucleus"/>
    <property type="evidence" value="ECO:0007669"/>
    <property type="project" value="TreeGrafter"/>
</dbReference>
<reference evidence="9 10" key="1">
    <citation type="journal article" date="2015" name="Nat. Commun.">
        <title>Lucilia cuprina genome unlocks parasitic fly biology to underpin future interventions.</title>
        <authorList>
            <person name="Anstead C.A."/>
            <person name="Korhonen P.K."/>
            <person name="Young N.D."/>
            <person name="Hall R.S."/>
            <person name="Jex A.R."/>
            <person name="Murali S.C."/>
            <person name="Hughes D.S."/>
            <person name="Lee S.F."/>
            <person name="Perry T."/>
            <person name="Stroehlein A.J."/>
            <person name="Ansell B.R."/>
            <person name="Breugelmans B."/>
            <person name="Hofmann A."/>
            <person name="Qu J."/>
            <person name="Dugan S."/>
            <person name="Lee S.L."/>
            <person name="Chao H."/>
            <person name="Dinh H."/>
            <person name="Han Y."/>
            <person name="Doddapaneni H.V."/>
            <person name="Worley K.C."/>
            <person name="Muzny D.M."/>
            <person name="Ioannidis P."/>
            <person name="Waterhouse R.M."/>
            <person name="Zdobnov E.M."/>
            <person name="James P.J."/>
            <person name="Bagnall N.H."/>
            <person name="Kotze A.C."/>
            <person name="Gibbs R.A."/>
            <person name="Richards S."/>
            <person name="Batterham P."/>
            <person name="Gasser R.B."/>
        </authorList>
    </citation>
    <scope>NUCLEOTIDE SEQUENCE [LARGE SCALE GENOMIC DNA]</scope>
    <source>
        <strain evidence="9 10">LS</strain>
        <tissue evidence="9">Full body</tissue>
    </source>
</reference>
<organism evidence="9 10">
    <name type="scientific">Lucilia cuprina</name>
    <name type="common">Green bottle fly</name>
    <name type="synonym">Australian sheep blowfly</name>
    <dbReference type="NCBI Taxonomy" id="7375"/>
    <lineage>
        <taxon>Eukaryota</taxon>
        <taxon>Metazoa</taxon>
        <taxon>Ecdysozoa</taxon>
        <taxon>Arthropoda</taxon>
        <taxon>Hexapoda</taxon>
        <taxon>Insecta</taxon>
        <taxon>Pterygota</taxon>
        <taxon>Neoptera</taxon>
        <taxon>Endopterygota</taxon>
        <taxon>Diptera</taxon>
        <taxon>Brachycera</taxon>
        <taxon>Muscomorpha</taxon>
        <taxon>Oestroidea</taxon>
        <taxon>Calliphoridae</taxon>
        <taxon>Luciliinae</taxon>
        <taxon>Lucilia</taxon>
    </lineage>
</organism>
<sequence length="400" mass="45226">MWKLLGLLICSYTTYAFAAAAKTKSCSIKLPDIKGFAPVILTAESRNNYKLFKPTGEITSLKEGSKLRLVCTGNKNVFENTSFDTLELKCSKGNFVDANNNVQPLSELVCKSIPSSTMKITNEECSNGNGYIYETGFIIEDEFYGPVFEICYSNVTENTFYTHGILNGAAMDYSISESTRRSFTADGMQFTTTKANTFYTQKNQIKRFEQYFGSDQTYIDTKNFLARGHLAADADFIFGYEKLATYYYANVAPEFQLINAGNWLRVEELARLASANYKDDIESYNSYMGILELPNNNGDLVEIYLDDTQKIEVPKYYFKVLVHRASDSSIVFVTVNNPYIEDGPAEEICTNVCEKSGLVHANFPDVTKGYTFCCELEEFKQWVDFLPEEVQGSNLLMRNL</sequence>
<evidence type="ECO:0000259" key="7">
    <source>
        <dbReference type="SMART" id="SM00477"/>
    </source>
</evidence>
<dbReference type="GO" id="GO:0003676">
    <property type="term" value="F:nucleic acid binding"/>
    <property type="evidence" value="ECO:0007669"/>
    <property type="project" value="InterPro"/>
</dbReference>
<feature type="domain" description="DNA/RNA non-specific endonuclease/pyrophosphatase/phosphodiesterase" evidence="8">
    <location>
        <begin position="144"/>
        <end position="379"/>
    </location>
</feature>
<keyword evidence="6" id="KW-0732">Signal</keyword>
<evidence type="ECO:0000256" key="3">
    <source>
        <dbReference type="ARBA" id="ARBA00022759"/>
    </source>
</evidence>
<accession>A0A0L0BW11</accession>